<proteinExistence type="predicted"/>
<organism evidence="1 2">
    <name type="scientific">Laribacter hongkongensis (strain HLHK9)</name>
    <dbReference type="NCBI Taxonomy" id="557598"/>
    <lineage>
        <taxon>Bacteria</taxon>
        <taxon>Pseudomonadati</taxon>
        <taxon>Pseudomonadota</taxon>
        <taxon>Betaproteobacteria</taxon>
        <taxon>Neisseriales</taxon>
        <taxon>Aquaspirillaceae</taxon>
        <taxon>Laribacter</taxon>
    </lineage>
</organism>
<dbReference type="KEGG" id="lhk:LHK_01527"/>
<evidence type="ECO:0000313" key="1">
    <source>
        <dbReference type="EMBL" id="ACO74516.1"/>
    </source>
</evidence>
<dbReference type="EMBL" id="CP001154">
    <property type="protein sequence ID" value="ACO74516.1"/>
    <property type="molecule type" value="Genomic_DNA"/>
</dbReference>
<gene>
    <name evidence="1" type="ordered locus">LHK_01527</name>
</gene>
<keyword evidence="2" id="KW-1185">Reference proteome</keyword>
<protein>
    <submittedName>
        <fullName evidence="1">Uncharacterized protein</fullName>
    </submittedName>
</protein>
<dbReference type="Proteomes" id="UP000002010">
    <property type="component" value="Chromosome"/>
</dbReference>
<dbReference type="AlphaFoldDB" id="C1D7S6"/>
<name>C1D7S6_LARHH</name>
<reference evidence="1 2" key="1">
    <citation type="journal article" date="2009" name="PLoS Genet.">
        <title>The complete genome and proteome of Laribacter hongkongensis reveal potential mechanisms for adaptations to different temperatures and habitats.</title>
        <authorList>
            <person name="Woo P.C."/>
            <person name="Lau S.K."/>
            <person name="Tse H."/>
            <person name="Teng J.L."/>
            <person name="Curreem S.O."/>
            <person name="Tsang A.K."/>
            <person name="Fan R.Y."/>
            <person name="Wong G.K."/>
            <person name="Huang Y."/>
            <person name="Loman N.J."/>
            <person name="Snyder L.A."/>
            <person name="Cai J.J."/>
            <person name="Huang J.D."/>
            <person name="Mak W."/>
            <person name="Pallen M.J."/>
            <person name="Lok S."/>
            <person name="Yuen K.Y."/>
        </authorList>
    </citation>
    <scope>NUCLEOTIDE SEQUENCE [LARGE SCALE GENOMIC DNA]</scope>
    <source>
        <strain evidence="1 2">HLHK9</strain>
    </source>
</reference>
<sequence>MSRMIDSIDALRDMAAFRTGQCDDLDKLADSVTSMQRECLTAAAAISTLIALYSMDGGELPASVATDAGWAGTLLASLAYEATNWLDQISVARTFPDLNP</sequence>
<accession>C1D7S6</accession>
<dbReference type="STRING" id="557598.LHK_01527"/>
<dbReference type="RefSeq" id="WP_012697002.1">
    <property type="nucleotide sequence ID" value="NC_012559.1"/>
</dbReference>
<dbReference type="HOGENOM" id="CLU_2302353_0_0_4"/>
<evidence type="ECO:0000313" key="2">
    <source>
        <dbReference type="Proteomes" id="UP000002010"/>
    </source>
</evidence>